<feature type="binding site" evidence="13">
    <location>
        <position position="339"/>
    </location>
    <ligand>
        <name>GTP</name>
        <dbReference type="ChEBI" id="CHEBI:37565"/>
    </ligand>
</feature>
<dbReference type="InterPro" id="IPR032677">
    <property type="entry name" value="GTP_cyclohydro_II"/>
</dbReference>
<proteinExistence type="inferred from homology"/>
<dbReference type="Pfam" id="PF00925">
    <property type="entry name" value="GTP_cyclohydro2"/>
    <property type="match status" value="1"/>
</dbReference>
<comment type="pathway">
    <text evidence="4">Cofactor biosynthesis; riboflavin biosynthesis; 2-hydroxy-3-oxobutyl phosphate from D-ribulose 5-phosphate: step 1/1.</text>
</comment>
<feature type="binding site" evidence="13">
    <location>
        <position position="304"/>
    </location>
    <ligand>
        <name>GTP</name>
        <dbReference type="ChEBI" id="CHEBI:37565"/>
    </ligand>
</feature>
<evidence type="ECO:0000256" key="12">
    <source>
        <dbReference type="ARBA" id="ARBA00049295"/>
    </source>
</evidence>
<dbReference type="Pfam" id="PF00926">
    <property type="entry name" value="DHBP_synthase"/>
    <property type="match status" value="1"/>
</dbReference>
<dbReference type="InterPro" id="IPR000422">
    <property type="entry name" value="DHBP_synthase_RibB"/>
</dbReference>
<evidence type="ECO:0000256" key="4">
    <source>
        <dbReference type="ARBA" id="ARBA00004904"/>
    </source>
</evidence>
<feature type="binding site" evidence="13">
    <location>
        <position position="259"/>
    </location>
    <ligand>
        <name>GTP</name>
        <dbReference type="ChEBI" id="CHEBI:37565"/>
    </ligand>
</feature>
<feature type="binding site" evidence="13">
    <location>
        <begin position="282"/>
        <end position="284"/>
    </location>
    <ligand>
        <name>GTP</name>
        <dbReference type="ChEBI" id="CHEBI:37565"/>
    </ligand>
</feature>
<dbReference type="GO" id="GO:0003935">
    <property type="term" value="F:GTP cyclohydrolase II activity"/>
    <property type="evidence" value="ECO:0007669"/>
    <property type="project" value="UniProtKB-EC"/>
</dbReference>
<protein>
    <recommendedName>
        <fullName evidence="13">GTP cyclohydrolase-2</fullName>
        <ecNumber evidence="13">3.5.4.25</ecNumber>
    </recommendedName>
    <alternativeName>
        <fullName evidence="13">GTP cyclohydrolase II</fullName>
    </alternativeName>
</protein>
<sequence length="393" mass="41710">MVVVADAADRENEGDLIMAAEHMTPGSMAFFMRHGSGIVCTPMAAGRADALGLGLMVENNTDSHGTAFTVTVDHASVGTGISAHDRAATVRALADPATLPADLRRPGHVFPLRARDGGVLTRAGHTEAATDLLRLAGCSGVGVITELVGTGGVPLSGEQPSAFARRHGLPHLDIAELVQHRRRTEPLVEPTGDAHLPTSAGTFHAWSFRSRLDGLEHLALTMGDLAAADARPEGVLVRVHSECLTGDVMGSLRCDCGTQLRRALELIASDGAGVLVYLRGHEGRGIGLGRKLQAYALQEAGRDTVDANLDLGLPVDDREYRAAAAILARLGVHRVRLITNNPHKRDELTDAGLQLLGRVALPPELTTDNIRYLRTKRDRLGHQIDLPALVADA</sequence>
<evidence type="ECO:0000256" key="3">
    <source>
        <dbReference type="ARBA" id="ARBA00004853"/>
    </source>
</evidence>
<feature type="binding site" evidence="13">
    <location>
        <position position="256"/>
    </location>
    <ligand>
        <name>Zn(2+)</name>
        <dbReference type="ChEBI" id="CHEBI:29105"/>
        <note>catalytic</note>
    </ligand>
</feature>
<feature type="domain" description="GTP cyclohydrolase II" evidence="14">
    <location>
        <begin position="193"/>
        <end position="359"/>
    </location>
</feature>
<evidence type="ECO:0000256" key="5">
    <source>
        <dbReference type="ARBA" id="ARBA00005520"/>
    </source>
</evidence>
<dbReference type="EC" id="3.5.4.25" evidence="13"/>
<dbReference type="PIRSF" id="PIRSF001259">
    <property type="entry name" value="RibA"/>
    <property type="match status" value="1"/>
</dbReference>
<evidence type="ECO:0000256" key="13">
    <source>
        <dbReference type="HAMAP-Rule" id="MF_00179"/>
    </source>
</evidence>
<keyword evidence="9 13" id="KW-0378">Hydrolase</keyword>
<evidence type="ECO:0000256" key="7">
    <source>
        <dbReference type="ARBA" id="ARBA00022723"/>
    </source>
</evidence>
<dbReference type="Gene3D" id="3.90.870.10">
    <property type="entry name" value="DHBP synthase"/>
    <property type="match status" value="1"/>
</dbReference>
<comment type="pathway">
    <text evidence="3 13">Cofactor biosynthesis; riboflavin biosynthesis; 5-amino-6-(D-ribitylamino)uracil from GTP: step 1/4.</text>
</comment>
<dbReference type="NCBIfam" id="TIGR00506">
    <property type="entry name" value="ribB"/>
    <property type="match status" value="1"/>
</dbReference>
<keyword evidence="16" id="KW-1185">Reference proteome</keyword>
<reference evidence="15 16" key="1">
    <citation type="submission" date="2020-04" db="EMBL/GenBank/DDBJ databases">
        <authorList>
            <person name="Klaysubun C."/>
            <person name="Duangmal K."/>
            <person name="Lipun K."/>
        </authorList>
    </citation>
    <scope>NUCLEOTIDE SEQUENCE [LARGE SCALE GENOMIC DNA]</scope>
    <source>
        <strain evidence="15 16">K10HN5</strain>
    </source>
</reference>
<dbReference type="NCBIfam" id="NF001591">
    <property type="entry name" value="PRK00393.1"/>
    <property type="match status" value="1"/>
</dbReference>
<comment type="catalytic activity">
    <reaction evidence="12 13">
        <text>GTP + 4 H2O = 2,5-diamino-6-hydroxy-4-(5-phosphoribosylamino)-pyrimidine + formate + 2 phosphate + 3 H(+)</text>
        <dbReference type="Rhea" id="RHEA:23704"/>
        <dbReference type="ChEBI" id="CHEBI:15377"/>
        <dbReference type="ChEBI" id="CHEBI:15378"/>
        <dbReference type="ChEBI" id="CHEBI:15740"/>
        <dbReference type="ChEBI" id="CHEBI:37565"/>
        <dbReference type="ChEBI" id="CHEBI:43474"/>
        <dbReference type="ChEBI" id="CHEBI:58614"/>
        <dbReference type="EC" id="3.5.4.25"/>
    </reaction>
</comment>
<dbReference type="EMBL" id="JAAXLA010000040">
    <property type="protein sequence ID" value="NMH99684.1"/>
    <property type="molecule type" value="Genomic_DNA"/>
</dbReference>
<feature type="binding site" evidence="13">
    <location>
        <begin position="238"/>
        <end position="242"/>
    </location>
    <ligand>
        <name>GTP</name>
        <dbReference type="ChEBI" id="CHEBI:37565"/>
    </ligand>
</feature>
<dbReference type="CDD" id="cd00641">
    <property type="entry name" value="GTP_cyclohydro2"/>
    <property type="match status" value="1"/>
</dbReference>
<organism evidence="15 16">
    <name type="scientific">Pseudonocardia acidicola</name>
    <dbReference type="NCBI Taxonomy" id="2724939"/>
    <lineage>
        <taxon>Bacteria</taxon>
        <taxon>Bacillati</taxon>
        <taxon>Actinomycetota</taxon>
        <taxon>Actinomycetes</taxon>
        <taxon>Pseudonocardiales</taxon>
        <taxon>Pseudonocardiaceae</taxon>
        <taxon>Pseudonocardia</taxon>
    </lineage>
</organism>
<comment type="function">
    <text evidence="2">Catalyzes the conversion of D-ribulose 5-phosphate to formate and 3,4-dihydroxy-2-butanone 4-phosphate.</text>
</comment>
<dbReference type="PANTHER" id="PTHR21327">
    <property type="entry name" value="GTP CYCLOHYDROLASE II-RELATED"/>
    <property type="match status" value="1"/>
</dbReference>
<evidence type="ECO:0000313" key="15">
    <source>
        <dbReference type="EMBL" id="NMH99684.1"/>
    </source>
</evidence>
<dbReference type="PANTHER" id="PTHR21327:SF18">
    <property type="entry name" value="3,4-DIHYDROXY-2-BUTANONE 4-PHOSPHATE SYNTHASE"/>
    <property type="match status" value="1"/>
</dbReference>
<dbReference type="Gene3D" id="3.40.50.10990">
    <property type="entry name" value="GTP cyclohydrolase II"/>
    <property type="match status" value="1"/>
</dbReference>
<feature type="binding site" evidence="13">
    <location>
        <position position="254"/>
    </location>
    <ligand>
        <name>Zn(2+)</name>
        <dbReference type="ChEBI" id="CHEBI:29105"/>
        <note>catalytic</note>
    </ligand>
</feature>
<comment type="function">
    <text evidence="13">Catalyzes the conversion of GTP to 2,5-diamino-6-ribosylamino-4(3H)-pyrimidinone 5'-phosphate (DARP), formate and pyrophosphate.</text>
</comment>
<comment type="catalytic activity">
    <reaction evidence="1">
        <text>D-ribulose 5-phosphate = (2S)-2-hydroxy-3-oxobutyl phosphate + formate + H(+)</text>
        <dbReference type="Rhea" id="RHEA:18457"/>
        <dbReference type="ChEBI" id="CHEBI:15378"/>
        <dbReference type="ChEBI" id="CHEBI:15740"/>
        <dbReference type="ChEBI" id="CHEBI:58121"/>
        <dbReference type="ChEBI" id="CHEBI:58830"/>
        <dbReference type="EC" id="4.1.99.12"/>
    </reaction>
</comment>
<keyword evidence="8 13" id="KW-0547">Nucleotide-binding</keyword>
<feature type="binding site" evidence="13">
    <location>
        <position position="243"/>
    </location>
    <ligand>
        <name>Zn(2+)</name>
        <dbReference type="ChEBI" id="CHEBI:29105"/>
        <note>catalytic</note>
    </ligand>
</feature>
<evidence type="ECO:0000256" key="10">
    <source>
        <dbReference type="ARBA" id="ARBA00022833"/>
    </source>
</evidence>
<comment type="cofactor">
    <cofactor evidence="13">
        <name>Zn(2+)</name>
        <dbReference type="ChEBI" id="CHEBI:29105"/>
    </cofactor>
    <text evidence="13">Binds 1 zinc ion per subunit.</text>
</comment>
<evidence type="ECO:0000256" key="8">
    <source>
        <dbReference type="ARBA" id="ARBA00022741"/>
    </source>
</evidence>
<keyword evidence="6 13" id="KW-0686">Riboflavin biosynthesis</keyword>
<evidence type="ECO:0000313" key="16">
    <source>
        <dbReference type="Proteomes" id="UP000820669"/>
    </source>
</evidence>
<keyword evidence="10 13" id="KW-0862">Zinc</keyword>
<dbReference type="InterPro" id="IPR036144">
    <property type="entry name" value="RibA-like_sf"/>
</dbReference>
<evidence type="ECO:0000256" key="6">
    <source>
        <dbReference type="ARBA" id="ARBA00022619"/>
    </source>
</evidence>
<gene>
    <name evidence="13 15" type="primary">ribA</name>
    <name evidence="15" type="ORF">HF526_20535</name>
</gene>
<dbReference type="HAMAP" id="MF_00179">
    <property type="entry name" value="RibA"/>
    <property type="match status" value="1"/>
</dbReference>
<evidence type="ECO:0000259" key="14">
    <source>
        <dbReference type="Pfam" id="PF00925"/>
    </source>
</evidence>
<keyword evidence="7 13" id="KW-0479">Metal-binding</keyword>
<dbReference type="Proteomes" id="UP000820669">
    <property type="component" value="Unassembled WGS sequence"/>
</dbReference>
<feature type="binding site" evidence="13">
    <location>
        <position position="344"/>
    </location>
    <ligand>
        <name>GTP</name>
        <dbReference type="ChEBI" id="CHEBI:37565"/>
    </ligand>
</feature>
<dbReference type="InterPro" id="IPR000926">
    <property type="entry name" value="RibA"/>
</dbReference>
<evidence type="ECO:0000256" key="1">
    <source>
        <dbReference type="ARBA" id="ARBA00000141"/>
    </source>
</evidence>
<evidence type="ECO:0000256" key="11">
    <source>
        <dbReference type="ARBA" id="ARBA00023134"/>
    </source>
</evidence>
<comment type="caution">
    <text evidence="15">The sequence shown here is derived from an EMBL/GenBank/DDBJ whole genome shotgun (WGS) entry which is preliminary data.</text>
</comment>
<accession>A0ABX1SDN4</accession>
<evidence type="ECO:0000256" key="2">
    <source>
        <dbReference type="ARBA" id="ARBA00002284"/>
    </source>
</evidence>
<comment type="similarity">
    <text evidence="13">Belongs to the GTP cyclohydrolase II family.</text>
</comment>
<feature type="active site" description="Nucleophile" evidence="13">
    <location>
        <position position="318"/>
    </location>
</feature>
<dbReference type="SUPFAM" id="SSF142695">
    <property type="entry name" value="RibA-like"/>
    <property type="match status" value="1"/>
</dbReference>
<evidence type="ECO:0000256" key="9">
    <source>
        <dbReference type="ARBA" id="ARBA00022801"/>
    </source>
</evidence>
<feature type="active site" description="Proton acceptor" evidence="13">
    <location>
        <position position="316"/>
    </location>
</feature>
<comment type="similarity">
    <text evidence="5">In the N-terminal section; belongs to the DHBP synthase family.</text>
</comment>
<dbReference type="SUPFAM" id="SSF55821">
    <property type="entry name" value="YrdC/RibB"/>
    <property type="match status" value="1"/>
</dbReference>
<name>A0ABX1SDN4_9PSEU</name>
<dbReference type="InterPro" id="IPR017945">
    <property type="entry name" value="DHBP_synth_RibB-like_a/b_dom"/>
</dbReference>
<keyword evidence="11 13" id="KW-0342">GTP-binding</keyword>
<dbReference type="NCBIfam" id="TIGR00505">
    <property type="entry name" value="ribA"/>
    <property type="match status" value="1"/>
</dbReference>